<dbReference type="Gene3D" id="3.40.50.12370">
    <property type="match status" value="1"/>
</dbReference>
<dbReference type="Proteomes" id="UP000276223">
    <property type="component" value="Unassembled WGS sequence"/>
</dbReference>
<feature type="domain" description="UspA" evidence="2">
    <location>
        <begin position="61"/>
        <end position="158"/>
    </location>
</feature>
<reference evidence="3 4" key="1">
    <citation type="submission" date="2018-11" db="EMBL/GenBank/DDBJ databases">
        <title>Genomic Encyclopedia of Type Strains, Phase IV (KMG-IV): sequencing the most valuable type-strain genomes for metagenomic binning, comparative biology and taxonomic classification.</title>
        <authorList>
            <person name="Goeker M."/>
        </authorList>
    </citation>
    <scope>NUCLEOTIDE SEQUENCE [LARGE SCALE GENOMIC DNA]</scope>
    <source>
        <strain evidence="3 4">DSM 22027</strain>
    </source>
</reference>
<dbReference type="Pfam" id="PF00582">
    <property type="entry name" value="Usp"/>
    <property type="match status" value="1"/>
</dbReference>
<dbReference type="AlphaFoldDB" id="A0A3N1VQA0"/>
<keyword evidence="4" id="KW-1185">Reference proteome</keyword>
<comment type="caution">
    <text evidence="3">The sequence shown here is derived from an EMBL/GenBank/DDBJ whole genome shotgun (WGS) entry which is preliminary data.</text>
</comment>
<feature type="compositionally biased region" description="Basic residues" evidence="1">
    <location>
        <begin position="1"/>
        <end position="13"/>
    </location>
</feature>
<sequence>MLKKIKKMMKKDRPRTQDPVTEKKDLLRERVEEQMVAASLAEAGLASEAQDMLREAELARRKILVVGREDRISDPVIHYAVGFAERMGYDVVVLNVVPLPRDASRTPAAMEQIVQEYERSCVACVKKLEELCQGRGISCTHVFKTGSVEDCVREVHEEIKRIEFVISEPDMPEEALAGEEPRVIPVYCLAH</sequence>
<proteinExistence type="predicted"/>
<dbReference type="InterPro" id="IPR006016">
    <property type="entry name" value="UspA"/>
</dbReference>
<evidence type="ECO:0000256" key="1">
    <source>
        <dbReference type="SAM" id="MobiDB-lite"/>
    </source>
</evidence>
<name>A0A3N1VQA0_9BACT</name>
<feature type="compositionally biased region" description="Basic and acidic residues" evidence="1">
    <location>
        <begin position="14"/>
        <end position="24"/>
    </location>
</feature>
<accession>A0A3N1VQA0</accession>
<gene>
    <name evidence="3" type="ORF">EDC27_0503</name>
</gene>
<evidence type="ECO:0000313" key="4">
    <source>
        <dbReference type="Proteomes" id="UP000276223"/>
    </source>
</evidence>
<dbReference type="EMBL" id="RJVA01000009">
    <property type="protein sequence ID" value="ROR03241.1"/>
    <property type="molecule type" value="Genomic_DNA"/>
</dbReference>
<dbReference type="RefSeq" id="WP_123289030.1">
    <property type="nucleotide sequence ID" value="NZ_RJVA01000009.1"/>
</dbReference>
<organism evidence="3 4">
    <name type="scientific">Desulfosoma caldarium</name>
    <dbReference type="NCBI Taxonomy" id="610254"/>
    <lineage>
        <taxon>Bacteria</taxon>
        <taxon>Pseudomonadati</taxon>
        <taxon>Thermodesulfobacteriota</taxon>
        <taxon>Syntrophobacteria</taxon>
        <taxon>Syntrophobacterales</taxon>
        <taxon>Syntrophobacteraceae</taxon>
        <taxon>Desulfosoma</taxon>
    </lineage>
</organism>
<evidence type="ECO:0000313" key="3">
    <source>
        <dbReference type="EMBL" id="ROR03241.1"/>
    </source>
</evidence>
<evidence type="ECO:0000259" key="2">
    <source>
        <dbReference type="Pfam" id="PF00582"/>
    </source>
</evidence>
<dbReference type="SUPFAM" id="SSF52402">
    <property type="entry name" value="Adenine nucleotide alpha hydrolases-like"/>
    <property type="match status" value="1"/>
</dbReference>
<protein>
    <recommendedName>
        <fullName evidence="2">UspA domain-containing protein</fullName>
    </recommendedName>
</protein>
<dbReference type="OrthoDB" id="5418016at2"/>
<feature type="region of interest" description="Disordered" evidence="1">
    <location>
        <begin position="1"/>
        <end position="24"/>
    </location>
</feature>